<comment type="caution">
    <text evidence="5">The sequence shown here is derived from an EMBL/GenBank/DDBJ whole genome shotgun (WGS) entry which is preliminary data.</text>
</comment>
<proteinExistence type="predicted"/>
<evidence type="ECO:0000313" key="5">
    <source>
        <dbReference type="EMBL" id="CAB3378287.1"/>
    </source>
</evidence>
<accession>A0A8S1DA77</accession>
<dbReference type="Gene3D" id="2.10.60.10">
    <property type="entry name" value="CD59"/>
    <property type="match status" value="1"/>
</dbReference>
<evidence type="ECO:0000259" key="4">
    <source>
        <dbReference type="Pfam" id="PF00021"/>
    </source>
</evidence>
<dbReference type="AlphaFoldDB" id="A0A8S1DA77"/>
<evidence type="ECO:0000256" key="2">
    <source>
        <dbReference type="ARBA" id="ARBA00023157"/>
    </source>
</evidence>
<protein>
    <recommendedName>
        <fullName evidence="4">UPAR/Ly6 domain-containing protein</fullName>
    </recommendedName>
</protein>
<gene>
    <name evidence="5" type="ORF">CLODIP_2_CD11237</name>
</gene>
<dbReference type="PANTHER" id="PTHR10036:SF3">
    <property type="entry name" value="PROTEIN SLEEPLESS-RELATED"/>
    <property type="match status" value="1"/>
</dbReference>
<feature type="domain" description="UPAR/Ly6" evidence="4">
    <location>
        <begin position="25"/>
        <end position="111"/>
    </location>
</feature>
<evidence type="ECO:0000256" key="1">
    <source>
        <dbReference type="ARBA" id="ARBA00022729"/>
    </source>
</evidence>
<dbReference type="SUPFAM" id="SSF57302">
    <property type="entry name" value="Snake toxin-like"/>
    <property type="match status" value="1"/>
</dbReference>
<dbReference type="PROSITE" id="PS00983">
    <property type="entry name" value="LY6_UPAR"/>
    <property type="match status" value="1"/>
</dbReference>
<keyword evidence="6" id="KW-1185">Reference proteome</keyword>
<feature type="chain" id="PRO_5035862386" description="UPAR/Ly6 domain-containing protein" evidence="3">
    <location>
        <begin position="26"/>
        <end position="148"/>
    </location>
</feature>
<reference evidence="5 6" key="1">
    <citation type="submission" date="2020-04" db="EMBL/GenBank/DDBJ databases">
        <authorList>
            <person name="Alioto T."/>
            <person name="Alioto T."/>
            <person name="Gomez Garrido J."/>
        </authorList>
    </citation>
    <scope>NUCLEOTIDE SEQUENCE [LARGE SCALE GENOMIC DNA]</scope>
</reference>
<organism evidence="5 6">
    <name type="scientific">Cloeon dipterum</name>
    <dbReference type="NCBI Taxonomy" id="197152"/>
    <lineage>
        <taxon>Eukaryota</taxon>
        <taxon>Metazoa</taxon>
        <taxon>Ecdysozoa</taxon>
        <taxon>Arthropoda</taxon>
        <taxon>Hexapoda</taxon>
        <taxon>Insecta</taxon>
        <taxon>Pterygota</taxon>
        <taxon>Palaeoptera</taxon>
        <taxon>Ephemeroptera</taxon>
        <taxon>Pisciforma</taxon>
        <taxon>Baetidae</taxon>
        <taxon>Cloeon</taxon>
    </lineage>
</organism>
<dbReference type="InterPro" id="IPR045860">
    <property type="entry name" value="Snake_toxin-like_sf"/>
</dbReference>
<evidence type="ECO:0000256" key="3">
    <source>
        <dbReference type="SAM" id="SignalP"/>
    </source>
</evidence>
<dbReference type="EMBL" id="CADEPI010000161">
    <property type="protein sequence ID" value="CAB3378287.1"/>
    <property type="molecule type" value="Genomic_DNA"/>
</dbReference>
<dbReference type="InterPro" id="IPR018363">
    <property type="entry name" value="CD59_antigen_CS"/>
</dbReference>
<evidence type="ECO:0000313" key="6">
    <source>
        <dbReference type="Proteomes" id="UP000494165"/>
    </source>
</evidence>
<keyword evidence="2" id="KW-1015">Disulfide bond</keyword>
<dbReference type="Pfam" id="PF00021">
    <property type="entry name" value="UPAR_LY6"/>
    <property type="match status" value="1"/>
</dbReference>
<sequence>MEGRLNVVLAAALVLSLLLVSPAAGMECVQCNSMTSLDCVASPPAPKVCPSEMKYCITVKETRVEDDSLTLLTRACIPVDLGLKCMDHQSGPNGESINVCREVCQSSGCNNEPYKGDEDHESGAARLSTPLSCLLITWVLMLMRWAAA</sequence>
<name>A0A8S1DA77_9INSE</name>
<feature type="signal peptide" evidence="3">
    <location>
        <begin position="1"/>
        <end position="25"/>
    </location>
</feature>
<dbReference type="InterPro" id="IPR016054">
    <property type="entry name" value="LY6_UPA_recep-like"/>
</dbReference>
<dbReference type="Proteomes" id="UP000494165">
    <property type="component" value="Unassembled WGS sequence"/>
</dbReference>
<dbReference type="PANTHER" id="PTHR10036">
    <property type="entry name" value="CD59 GLYCOPROTEIN"/>
    <property type="match status" value="1"/>
</dbReference>
<keyword evidence="1 3" id="KW-0732">Signal</keyword>